<dbReference type="eggNOG" id="COG2982">
    <property type="taxonomic scope" value="Bacteria"/>
</dbReference>
<dbReference type="AlphaFoldDB" id="B9M0U6"/>
<keyword evidence="1" id="KW-1133">Transmembrane helix</keyword>
<evidence type="ECO:0000256" key="1">
    <source>
        <dbReference type="SAM" id="Phobius"/>
    </source>
</evidence>
<dbReference type="GO" id="GO:0005886">
    <property type="term" value="C:plasma membrane"/>
    <property type="evidence" value="ECO:0007669"/>
    <property type="project" value="TreeGrafter"/>
</dbReference>
<dbReference type="Pfam" id="PF05359">
    <property type="entry name" value="DUF748"/>
    <property type="match status" value="1"/>
</dbReference>
<dbReference type="STRING" id="316067.Geob_2599"/>
<evidence type="ECO:0000313" key="2">
    <source>
        <dbReference type="EMBL" id="ACM20949.1"/>
    </source>
</evidence>
<dbReference type="EMBL" id="CP001390">
    <property type="protein sequence ID" value="ACM20949.1"/>
    <property type="molecule type" value="Genomic_DNA"/>
</dbReference>
<sequence>MAEQNNSENDSKDHVSGKTAGEQRFKKALLWVFSILLFVAVALYVASFFLDEPLRRYTEKTVNKRLKGYSISLSGMHLQLVGGTVTLDGLKVLQDAHPVPPIAVIPSTKGSISWRDLLYGRVVATIGIDRPKMHIDLQQLKSEMTSKEKLKDRGWQEAIEAVFPLKINNFVIRNASITYVDKDAGKPLHLTNLNVTAGNIRNVRVKDKVYPSSLHMDTVIFGSGRGQFDGNANFLSQPVPGIKGTFKLEGIPLDYFKPVASHINLSVRKGVLSLSGNMEYSPTIASVQVKDLQFKGLEMDYVHSAATAKAEKKRAKKVGKAAGKVSNKPEIQLRIDRMRLTGSNIGVINKDADPPYRVFIAETDFSMTNLTNHFIEGPAKAELSGKFMGSGITKASAEFRPEKSGPDLDLQVKIEDTRLKDMNDLFKAYGNFDVSAGFFLFYADLHVRNDRVSGYLKPLFKDIKVYDRRRDQEKTVFHKLYEMLVGGVANLLENRPREEVATVVDIAGPVTKPQTSTWQVLAQLVTNAFFKAILPGFEREVTSASR</sequence>
<dbReference type="InterPro" id="IPR008023">
    <property type="entry name" value="DUF748"/>
</dbReference>
<keyword evidence="1" id="KW-0472">Membrane</keyword>
<dbReference type="Proteomes" id="UP000007721">
    <property type="component" value="Chromosome"/>
</dbReference>
<dbReference type="KEGG" id="geo:Geob_2599"/>
<keyword evidence="1" id="KW-0812">Transmembrane</keyword>
<dbReference type="PANTHER" id="PTHR30441">
    <property type="entry name" value="DUF748 DOMAIN-CONTAINING PROTEIN"/>
    <property type="match status" value="1"/>
</dbReference>
<protein>
    <recommendedName>
        <fullName evidence="4">DUF748 domain-containing protein</fullName>
    </recommendedName>
</protein>
<proteinExistence type="predicted"/>
<accession>B9M0U6</accession>
<evidence type="ECO:0008006" key="4">
    <source>
        <dbReference type="Google" id="ProtNLM"/>
    </source>
</evidence>
<gene>
    <name evidence="2" type="ordered locus">Geob_2599</name>
</gene>
<feature type="transmembrane region" description="Helical" evidence="1">
    <location>
        <begin position="28"/>
        <end position="50"/>
    </location>
</feature>
<organism evidence="2 3">
    <name type="scientific">Geotalea daltonii (strain DSM 22248 / JCM 15807 / FRC-32)</name>
    <name type="common">Geobacter daltonii</name>
    <dbReference type="NCBI Taxonomy" id="316067"/>
    <lineage>
        <taxon>Bacteria</taxon>
        <taxon>Pseudomonadati</taxon>
        <taxon>Thermodesulfobacteriota</taxon>
        <taxon>Desulfuromonadia</taxon>
        <taxon>Geobacterales</taxon>
        <taxon>Geobacteraceae</taxon>
        <taxon>Geotalea</taxon>
    </lineage>
</organism>
<dbReference type="HOGENOM" id="CLU_503225_0_0_7"/>
<dbReference type="PANTHER" id="PTHR30441:SF4">
    <property type="entry name" value="PROTEIN ASMA"/>
    <property type="match status" value="1"/>
</dbReference>
<name>B9M0U6_GEODF</name>
<evidence type="ECO:0000313" key="3">
    <source>
        <dbReference type="Proteomes" id="UP000007721"/>
    </source>
</evidence>
<dbReference type="InterPro" id="IPR052894">
    <property type="entry name" value="AsmA-related"/>
</dbReference>
<dbReference type="OrthoDB" id="9771783at2"/>
<keyword evidence="3" id="KW-1185">Reference proteome</keyword>
<dbReference type="GO" id="GO:0090313">
    <property type="term" value="P:regulation of protein targeting to membrane"/>
    <property type="evidence" value="ECO:0007669"/>
    <property type="project" value="TreeGrafter"/>
</dbReference>
<dbReference type="RefSeq" id="WP_012647678.1">
    <property type="nucleotide sequence ID" value="NC_011979.1"/>
</dbReference>
<reference evidence="2 3" key="1">
    <citation type="submission" date="2009-01" db="EMBL/GenBank/DDBJ databases">
        <title>Complete sequence of Geobacter sp. FRC-32.</title>
        <authorList>
            <consortium name="US DOE Joint Genome Institute"/>
            <person name="Lucas S."/>
            <person name="Copeland A."/>
            <person name="Lapidus A."/>
            <person name="Glavina del Rio T."/>
            <person name="Dalin E."/>
            <person name="Tice H."/>
            <person name="Bruce D."/>
            <person name="Goodwin L."/>
            <person name="Pitluck S."/>
            <person name="Saunders E."/>
            <person name="Brettin T."/>
            <person name="Detter J.C."/>
            <person name="Han C."/>
            <person name="Larimer F."/>
            <person name="Land M."/>
            <person name="Hauser L."/>
            <person name="Kyrpides N."/>
            <person name="Ovchinnikova G."/>
            <person name="Kostka J."/>
            <person name="Richardson P."/>
        </authorList>
    </citation>
    <scope>NUCLEOTIDE SEQUENCE [LARGE SCALE GENOMIC DNA]</scope>
    <source>
        <strain evidence="3">DSM 22248 / JCM 15807 / FRC-32</strain>
    </source>
</reference>